<dbReference type="RefSeq" id="XP_019040351.1">
    <property type="nucleotide sequence ID" value="XM_019181395.1"/>
</dbReference>
<keyword evidence="1 10" id="KW-0813">Transport</keyword>
<keyword evidence="3" id="KW-0812">Transmembrane</keyword>
<dbReference type="Proteomes" id="UP000094112">
    <property type="component" value="Unassembled WGS sequence"/>
</dbReference>
<feature type="domain" description="Anaphase-promoting complex subunit 4-like WD40" evidence="11">
    <location>
        <begin position="276"/>
        <end position="340"/>
    </location>
</feature>
<keyword evidence="5 10" id="KW-0256">Endoplasmic reticulum</keyword>
<evidence type="ECO:0000256" key="7">
    <source>
        <dbReference type="ARBA" id="ARBA00022927"/>
    </source>
</evidence>
<feature type="non-terminal residue" evidence="12">
    <location>
        <position position="366"/>
    </location>
</feature>
<dbReference type="EMBL" id="KV454209">
    <property type="protein sequence ID" value="ODQ61144.1"/>
    <property type="molecule type" value="Genomic_DNA"/>
</dbReference>
<keyword evidence="4 10" id="KW-0677">Repeat</keyword>
<dbReference type="GO" id="GO:0005789">
    <property type="term" value="C:endoplasmic reticulum membrane"/>
    <property type="evidence" value="ECO:0007669"/>
    <property type="project" value="UniProtKB-SubCell"/>
</dbReference>
<comment type="function">
    <text evidence="10">Guanine nucleotide-exchange factor (GEF) required for the formation or budding of transport vesicles from the ER.</text>
</comment>
<evidence type="ECO:0000256" key="1">
    <source>
        <dbReference type="ARBA" id="ARBA00022448"/>
    </source>
</evidence>
<dbReference type="GO" id="GO:0003400">
    <property type="term" value="P:regulation of COPII vesicle coating"/>
    <property type="evidence" value="ECO:0007669"/>
    <property type="project" value="UniProtKB-UniRule"/>
</dbReference>
<dbReference type="InterPro" id="IPR045260">
    <property type="entry name" value="Sec12-like"/>
</dbReference>
<dbReference type="Pfam" id="PF12894">
    <property type="entry name" value="ANAPC4_WD40"/>
    <property type="match status" value="1"/>
</dbReference>
<keyword evidence="8" id="KW-1133">Transmembrane helix</keyword>
<dbReference type="GO" id="GO:0005085">
    <property type="term" value="F:guanyl-nucleotide exchange factor activity"/>
    <property type="evidence" value="ECO:0007669"/>
    <property type="project" value="InterPro"/>
</dbReference>
<dbReference type="AlphaFoldDB" id="A0A1E3P7F0"/>
<dbReference type="GO" id="GO:0006888">
    <property type="term" value="P:endoplasmic reticulum to Golgi vesicle-mediated transport"/>
    <property type="evidence" value="ECO:0007669"/>
    <property type="project" value="UniProtKB-UniRule"/>
</dbReference>
<dbReference type="SMART" id="SM00320">
    <property type="entry name" value="WD40"/>
    <property type="match status" value="3"/>
</dbReference>
<keyword evidence="6" id="KW-0931">ER-Golgi transport</keyword>
<evidence type="ECO:0000259" key="11">
    <source>
        <dbReference type="Pfam" id="PF12894"/>
    </source>
</evidence>
<evidence type="ECO:0000256" key="3">
    <source>
        <dbReference type="ARBA" id="ARBA00022692"/>
    </source>
</evidence>
<proteinExistence type="inferred from homology"/>
<dbReference type="SUPFAM" id="SSF50978">
    <property type="entry name" value="WD40 repeat-like"/>
    <property type="match status" value="1"/>
</dbReference>
<name>A0A1E3P7F0_WICAA</name>
<organism evidence="12 13">
    <name type="scientific">Wickerhamomyces anomalus (strain ATCC 58044 / CBS 1984 / NCYC 433 / NRRL Y-366-8)</name>
    <name type="common">Yeast</name>
    <name type="synonym">Hansenula anomala</name>
    <dbReference type="NCBI Taxonomy" id="683960"/>
    <lineage>
        <taxon>Eukaryota</taxon>
        <taxon>Fungi</taxon>
        <taxon>Dikarya</taxon>
        <taxon>Ascomycota</taxon>
        <taxon>Saccharomycotina</taxon>
        <taxon>Saccharomycetes</taxon>
        <taxon>Phaffomycetales</taxon>
        <taxon>Wickerhamomycetaceae</taxon>
        <taxon>Wickerhamomyces</taxon>
    </lineage>
</organism>
<evidence type="ECO:0000256" key="9">
    <source>
        <dbReference type="ARBA" id="ARBA00023136"/>
    </source>
</evidence>
<dbReference type="STRING" id="683960.A0A1E3P7F0"/>
<accession>A0A1E3P7F0</accession>
<evidence type="ECO:0000256" key="8">
    <source>
        <dbReference type="ARBA" id="ARBA00022989"/>
    </source>
</evidence>
<evidence type="ECO:0000256" key="10">
    <source>
        <dbReference type="RuleBase" id="RU369019"/>
    </source>
</evidence>
<sequence length="366" mass="40503">MVKLNSVDYDIGYPIYGAKFLNDKTLLVTGGGGEGNQEISNRLTALTINLTKKKKPIKKFRELKLNDENDAPSVLDSNNSIILLGCNEGQTSIANGHNHNLQKFIYINDHLKYITSTSLESEISKSIYQKFITISKDGSIAAIASSKIPTIIHILDPVNLFEKYEIETNNDVKDLDISPDGKNLTYITKTNTIEIISIITGRSLLRRVDFNENINLNKVRFIDNNHVVLGVSSKNGDGVSLIKLSLSSKLKTVKEVQVSKKIKSITSIDVNLQNGVLAISGNENSIILFKLQSLKKIKVFNNVHSLSITKLTFSPNGSFLASVSVANTVNIIEIPNGLGLETHHIYNFFKRSFQLLIVAIVLQLGY</sequence>
<reference evidence="12 13" key="1">
    <citation type="journal article" date="2016" name="Proc. Natl. Acad. Sci. U.S.A.">
        <title>Comparative genomics of biotechnologically important yeasts.</title>
        <authorList>
            <person name="Riley R."/>
            <person name="Haridas S."/>
            <person name="Wolfe K.H."/>
            <person name="Lopes M.R."/>
            <person name="Hittinger C.T."/>
            <person name="Goeker M."/>
            <person name="Salamov A.A."/>
            <person name="Wisecaver J.H."/>
            <person name="Long T.M."/>
            <person name="Calvey C.H."/>
            <person name="Aerts A.L."/>
            <person name="Barry K.W."/>
            <person name="Choi C."/>
            <person name="Clum A."/>
            <person name="Coughlan A.Y."/>
            <person name="Deshpande S."/>
            <person name="Douglass A.P."/>
            <person name="Hanson S.J."/>
            <person name="Klenk H.-P."/>
            <person name="LaButti K.M."/>
            <person name="Lapidus A."/>
            <person name="Lindquist E.A."/>
            <person name="Lipzen A.M."/>
            <person name="Meier-Kolthoff J.P."/>
            <person name="Ohm R.A."/>
            <person name="Otillar R.P."/>
            <person name="Pangilinan J.L."/>
            <person name="Peng Y."/>
            <person name="Rokas A."/>
            <person name="Rosa C.A."/>
            <person name="Scheuner C."/>
            <person name="Sibirny A.A."/>
            <person name="Slot J.C."/>
            <person name="Stielow J.B."/>
            <person name="Sun H."/>
            <person name="Kurtzman C.P."/>
            <person name="Blackwell M."/>
            <person name="Grigoriev I.V."/>
            <person name="Jeffries T.W."/>
        </authorList>
    </citation>
    <scope>NUCLEOTIDE SEQUENCE [LARGE SCALE GENOMIC DNA]</scope>
    <source>
        <strain evidence="13">ATCC 58044 / CBS 1984 / NCYC 433 / NRRL Y-366-8</strain>
    </source>
</reference>
<keyword evidence="2 10" id="KW-0853">WD repeat</keyword>
<dbReference type="GeneID" id="30198641"/>
<evidence type="ECO:0000256" key="5">
    <source>
        <dbReference type="ARBA" id="ARBA00022824"/>
    </source>
</evidence>
<evidence type="ECO:0000256" key="4">
    <source>
        <dbReference type="ARBA" id="ARBA00022737"/>
    </source>
</evidence>
<evidence type="ECO:0000313" key="12">
    <source>
        <dbReference type="EMBL" id="ODQ61144.1"/>
    </source>
</evidence>
<dbReference type="Gene3D" id="2.130.10.10">
    <property type="entry name" value="YVTN repeat-like/Quinoprotein amine dehydrogenase"/>
    <property type="match status" value="1"/>
</dbReference>
<gene>
    <name evidence="12" type="ORF">WICANDRAFT_27646</name>
</gene>
<keyword evidence="9" id="KW-0472">Membrane</keyword>
<keyword evidence="7 10" id="KW-0653">Protein transport</keyword>
<comment type="subcellular location">
    <subcellularLocation>
        <location evidence="10">Endoplasmic reticulum membrane</location>
        <topology evidence="10">Single-pass type II membrane protein</topology>
    </subcellularLocation>
    <subcellularLocation>
        <location evidence="10">Golgi apparatus membrane</location>
        <topology evidence="10">Single-pass type II membrane protein</topology>
    </subcellularLocation>
</comment>
<evidence type="ECO:0000256" key="6">
    <source>
        <dbReference type="ARBA" id="ARBA00022892"/>
    </source>
</evidence>
<evidence type="ECO:0000313" key="13">
    <source>
        <dbReference type="Proteomes" id="UP000094112"/>
    </source>
</evidence>
<dbReference type="PANTHER" id="PTHR23284:SF0">
    <property type="entry name" value="PROLACTIN REGULATORY ELEMENT-BINDING PROTEIN"/>
    <property type="match status" value="1"/>
</dbReference>
<dbReference type="InterPro" id="IPR024977">
    <property type="entry name" value="Apc4-like_WD40_dom"/>
</dbReference>
<dbReference type="GO" id="GO:0000139">
    <property type="term" value="C:Golgi membrane"/>
    <property type="evidence" value="ECO:0007669"/>
    <property type="project" value="UniProtKB-SubCell"/>
</dbReference>
<dbReference type="OrthoDB" id="2013972at2759"/>
<dbReference type="GO" id="GO:0015031">
    <property type="term" value="P:protein transport"/>
    <property type="evidence" value="ECO:0007669"/>
    <property type="project" value="UniProtKB-KW"/>
</dbReference>
<dbReference type="PANTHER" id="PTHR23284">
    <property type="entry name" value="PROLACTIN REGULATORY ELEMENT BINDING PROTEIN"/>
    <property type="match status" value="1"/>
</dbReference>
<dbReference type="InterPro" id="IPR015943">
    <property type="entry name" value="WD40/YVTN_repeat-like_dom_sf"/>
</dbReference>
<evidence type="ECO:0000256" key="2">
    <source>
        <dbReference type="ARBA" id="ARBA00022574"/>
    </source>
</evidence>
<keyword evidence="13" id="KW-1185">Reference proteome</keyword>
<dbReference type="InterPro" id="IPR036322">
    <property type="entry name" value="WD40_repeat_dom_sf"/>
</dbReference>
<comment type="similarity">
    <text evidence="10">Belongs to the WD repeat SEC12 family.</text>
</comment>
<protein>
    <recommendedName>
        <fullName evidence="10">Guanine nucleotide-exchange factor SEC12</fullName>
    </recommendedName>
</protein>
<dbReference type="InterPro" id="IPR001680">
    <property type="entry name" value="WD40_rpt"/>
</dbReference>